<evidence type="ECO:0000313" key="4">
    <source>
        <dbReference type="Proteomes" id="UP000053087"/>
    </source>
</evidence>
<sequence>MQQKKEKFQASGSLKQERNNQDRKGFQVSDNKTSRNPDNKASRNPDNKASRNPDNKASRNPDNKASRNPENKASRNPDNKASRNPENKASRNSENKASRSPDKKSSHTPRDKTENRSTGFRRGPSEGKQAFSKSRGSEKSPDIVNQKKSSHRFEYEDDQIFWCKKCNLPLIGEECGRCGGRGENLQLSQPADVRFCSPYEREVLDRELYSAFGCNPLGKRLILLNKIPGKDKTDEVLVDGFVFGILRFDLSKMDYSFEPTLQGAKILLKHAEGRKVELKKTNRHLNGKSISSESIEAFDINIKAGDFVLITAGSLTGYGVSLIDGDDFPNFIVLPETENRNKLESSTEARAKILRIRKIDGSETMLHPETPDLGACIEANKKHLQVLGKNAINTIRGIISRKEYRNLPIYVSFSGGKDSLVALDLARASLKQRKLKAFFLNTGIEFPETVEFVRSFCREKGIPLNEANADSAFWDQVGKFGPPAKDFRWCCKVCKLASAGDIDTGKEKSSLKSSGDVTYLTIDGKRKHESFSRARITASETNPFVPAQLNIFPIRDWKTIEVWLYIHWRGLSYNPLYDLGFERVGCWLCPSALAAEYARVKDLHPEMYARWNAFLLKWAKERGLSEKFVEHGFWRWKELPPKMLRLAEELGISVLPGENTENFEIEVVGGISPCRAGGFSIEAGVKGIREKEAAGFVNVLGNTVYAEDLGMLLIKTRTGTVKFFSNGNLLASSETKEKAVSLFKETARQFVRLSRCTGCGICVKACSVGAVSLEGKIPHISEACIRCGKCTESCVVTRYFDKLVPDLDQRLKV</sequence>
<dbReference type="InterPro" id="IPR002500">
    <property type="entry name" value="PAPS_reduct_dom"/>
</dbReference>
<dbReference type="GO" id="GO:0003824">
    <property type="term" value="F:catalytic activity"/>
    <property type="evidence" value="ECO:0007669"/>
    <property type="project" value="InterPro"/>
</dbReference>
<evidence type="ECO:0000256" key="1">
    <source>
        <dbReference type="SAM" id="MobiDB-lite"/>
    </source>
</evidence>
<protein>
    <submittedName>
        <fullName evidence="3">Phosphoadenosine phosphosulfate reductase</fullName>
    </submittedName>
</protein>
<dbReference type="PROSITE" id="PS51379">
    <property type="entry name" value="4FE4S_FER_2"/>
    <property type="match status" value="1"/>
</dbReference>
<dbReference type="CDD" id="cd23947">
    <property type="entry name" value="PAPS_reductase-like_YbdN"/>
    <property type="match status" value="1"/>
</dbReference>
<feature type="compositionally biased region" description="Basic and acidic residues" evidence="1">
    <location>
        <begin position="32"/>
        <end position="115"/>
    </location>
</feature>
<evidence type="ECO:0000259" key="2">
    <source>
        <dbReference type="PROSITE" id="PS51379"/>
    </source>
</evidence>
<dbReference type="AlphaFoldDB" id="A0A660HNT8"/>
<feature type="compositionally biased region" description="Basic and acidic residues" evidence="1">
    <location>
        <begin position="15"/>
        <end position="25"/>
    </location>
</feature>
<dbReference type="InterPro" id="IPR050128">
    <property type="entry name" value="Sulfate_adenylyltrnsfr_sub2"/>
</dbReference>
<dbReference type="Pfam" id="PF00037">
    <property type="entry name" value="Fer4"/>
    <property type="match status" value="1"/>
</dbReference>
<dbReference type="PANTHER" id="PTHR43196:SF2">
    <property type="entry name" value="PHOSPHOADENOSINE PHOSPHOSULFATE REDUCTASE"/>
    <property type="match status" value="1"/>
</dbReference>
<dbReference type="Gene3D" id="3.30.70.20">
    <property type="match status" value="1"/>
</dbReference>
<keyword evidence="4" id="KW-1185">Reference proteome</keyword>
<organism evidence="3 4">
    <name type="scientific">Methanosarcina flavescens</name>
    <dbReference type="NCBI Taxonomy" id="1715806"/>
    <lineage>
        <taxon>Archaea</taxon>
        <taxon>Methanobacteriati</taxon>
        <taxon>Methanobacteriota</taxon>
        <taxon>Stenosarchaea group</taxon>
        <taxon>Methanomicrobia</taxon>
        <taxon>Methanosarcinales</taxon>
        <taxon>Methanosarcinaceae</taxon>
        <taxon>Methanosarcina</taxon>
    </lineage>
</organism>
<dbReference type="Pfam" id="PF01507">
    <property type="entry name" value="PAPS_reduct"/>
    <property type="match status" value="1"/>
</dbReference>
<gene>
    <name evidence="3" type="ORF">AOB57_000450</name>
</gene>
<name>A0A660HNT8_9EURY</name>
<feature type="region of interest" description="Disordered" evidence="1">
    <location>
        <begin position="1"/>
        <end position="150"/>
    </location>
</feature>
<dbReference type="RefSeq" id="WP_082384213.1">
    <property type="nucleotide sequence ID" value="NZ_CP032683.1"/>
</dbReference>
<reference evidence="3 4" key="1">
    <citation type="journal article" date="2016" name="Int. J. Syst. Evol. Microbiol.">
        <title>Methanosarcina flavescens sp. nov., a methanogenic archaeon isolated from a full-scale anaerobic digester.</title>
        <authorList>
            <person name="Kern T."/>
            <person name="Fischer M.A."/>
            <person name="Deppenmeier U."/>
            <person name="Schmitz R.A."/>
            <person name="Rother M."/>
        </authorList>
    </citation>
    <scope>NUCLEOTIDE SEQUENCE [LARGE SCALE GENOMIC DNA]</scope>
    <source>
        <strain evidence="3 4">E03.2</strain>
    </source>
</reference>
<dbReference type="InterPro" id="IPR014729">
    <property type="entry name" value="Rossmann-like_a/b/a_fold"/>
</dbReference>
<dbReference type="GeneID" id="53686551"/>
<dbReference type="Proteomes" id="UP000053087">
    <property type="component" value="Chromosome"/>
</dbReference>
<accession>A0A660HNT8</accession>
<dbReference type="SUPFAM" id="SSF52402">
    <property type="entry name" value="Adenine nucleotide alpha hydrolases-like"/>
    <property type="match status" value="1"/>
</dbReference>
<feature type="domain" description="4Fe-4S ferredoxin-type" evidence="2">
    <location>
        <begin position="747"/>
        <end position="776"/>
    </location>
</feature>
<dbReference type="InterPro" id="IPR017896">
    <property type="entry name" value="4Fe4S_Fe-S-bd"/>
</dbReference>
<dbReference type="Gene3D" id="3.40.50.620">
    <property type="entry name" value="HUPs"/>
    <property type="match status" value="1"/>
</dbReference>
<evidence type="ECO:0000313" key="3">
    <source>
        <dbReference type="EMBL" id="AYK13882.1"/>
    </source>
</evidence>
<dbReference type="NCBIfam" id="NF010366">
    <property type="entry name" value="PRK13795.1-1"/>
    <property type="match status" value="1"/>
</dbReference>
<dbReference type="EMBL" id="CP032683">
    <property type="protein sequence ID" value="AYK13882.1"/>
    <property type="molecule type" value="Genomic_DNA"/>
</dbReference>
<dbReference type="SUPFAM" id="SSF54862">
    <property type="entry name" value="4Fe-4S ferredoxins"/>
    <property type="match status" value="1"/>
</dbReference>
<dbReference type="KEGG" id="mfz:AOB57_000450"/>
<dbReference type="OrthoDB" id="5817at2157"/>
<dbReference type="PANTHER" id="PTHR43196">
    <property type="entry name" value="SULFATE ADENYLYLTRANSFERASE SUBUNIT 2"/>
    <property type="match status" value="1"/>
</dbReference>
<proteinExistence type="predicted"/>